<proteinExistence type="predicted"/>
<evidence type="ECO:0000256" key="1">
    <source>
        <dbReference type="SAM" id="MobiDB-lite"/>
    </source>
</evidence>
<comment type="caution">
    <text evidence="2">The sequence shown here is derived from an EMBL/GenBank/DDBJ whole genome shotgun (WGS) entry which is preliminary data.</text>
</comment>
<protein>
    <submittedName>
        <fullName evidence="2">Uncharacterized protein</fullName>
    </submittedName>
</protein>
<feature type="region of interest" description="Disordered" evidence="1">
    <location>
        <begin position="1"/>
        <end position="41"/>
    </location>
</feature>
<gene>
    <name evidence="2" type="ORF">BZL30_9009</name>
</gene>
<name>A0A1V3WFD6_MYCKA</name>
<sequence>MDRQQHELTVENSSRAFRKQPRSRHQRQVDPADVWHTGTPRRNAFRWKCESAR</sequence>
<dbReference type="EMBL" id="MVBM01000011">
    <property type="protein sequence ID" value="OOK64971.1"/>
    <property type="molecule type" value="Genomic_DNA"/>
</dbReference>
<dbReference type="AlphaFoldDB" id="A0A1V3WFD6"/>
<dbReference type="Proteomes" id="UP000189229">
    <property type="component" value="Unassembled WGS sequence"/>
</dbReference>
<feature type="compositionally biased region" description="Basic residues" evidence="1">
    <location>
        <begin position="16"/>
        <end position="26"/>
    </location>
</feature>
<organism evidence="2 3">
    <name type="scientific">Mycobacterium kansasii</name>
    <dbReference type="NCBI Taxonomy" id="1768"/>
    <lineage>
        <taxon>Bacteria</taxon>
        <taxon>Bacillati</taxon>
        <taxon>Actinomycetota</taxon>
        <taxon>Actinomycetes</taxon>
        <taxon>Mycobacteriales</taxon>
        <taxon>Mycobacteriaceae</taxon>
        <taxon>Mycobacterium</taxon>
    </lineage>
</organism>
<reference evidence="2 3" key="1">
    <citation type="submission" date="2017-02" db="EMBL/GenBank/DDBJ databases">
        <title>Complete genome sequences of Mycobacterium kansasii strains isolated from rhesus macaques.</title>
        <authorList>
            <person name="Panda A."/>
            <person name="Nagaraj S."/>
            <person name="Zhao X."/>
            <person name="Tettelin H."/>
            <person name="Detolla L.J."/>
        </authorList>
    </citation>
    <scope>NUCLEOTIDE SEQUENCE [LARGE SCALE GENOMIC DNA]</scope>
    <source>
        <strain evidence="2 3">11-3813</strain>
    </source>
</reference>
<accession>A0A1V3WFD6</accession>
<evidence type="ECO:0000313" key="2">
    <source>
        <dbReference type="EMBL" id="OOK64971.1"/>
    </source>
</evidence>
<evidence type="ECO:0000313" key="3">
    <source>
        <dbReference type="Proteomes" id="UP000189229"/>
    </source>
</evidence>